<dbReference type="Proteomes" id="UP000824175">
    <property type="component" value="Unassembled WGS sequence"/>
</dbReference>
<evidence type="ECO:0000313" key="9">
    <source>
        <dbReference type="Proteomes" id="UP000824175"/>
    </source>
</evidence>
<dbReference type="AlphaFoldDB" id="A0A9D1L0L6"/>
<dbReference type="InterPro" id="IPR027417">
    <property type="entry name" value="P-loop_NTPase"/>
</dbReference>
<accession>A0A9D1L0L6</accession>
<dbReference type="CDD" id="cd19499">
    <property type="entry name" value="RecA-like_ClpB_Hsp104-like"/>
    <property type="match status" value="1"/>
</dbReference>
<dbReference type="EMBL" id="DVMJ01000030">
    <property type="protein sequence ID" value="HIU13181.1"/>
    <property type="molecule type" value="Genomic_DNA"/>
</dbReference>
<evidence type="ECO:0000256" key="3">
    <source>
        <dbReference type="ARBA" id="ARBA00022840"/>
    </source>
</evidence>
<dbReference type="Pfam" id="PF17871">
    <property type="entry name" value="AAA_lid_9"/>
    <property type="match status" value="1"/>
</dbReference>
<dbReference type="InterPro" id="IPR003593">
    <property type="entry name" value="AAA+_ATPase"/>
</dbReference>
<dbReference type="SUPFAM" id="SSF52540">
    <property type="entry name" value="P-loop containing nucleoside triphosphate hydrolases"/>
    <property type="match status" value="2"/>
</dbReference>
<keyword evidence="4 6" id="KW-0143">Chaperone</keyword>
<dbReference type="Gene3D" id="3.40.50.300">
    <property type="entry name" value="P-loop containing nucleotide triphosphate hydrolases"/>
    <property type="match status" value="2"/>
</dbReference>
<comment type="caution">
    <text evidence="8">The sequence shown here is derived from an EMBL/GenBank/DDBJ whole genome shotgun (WGS) entry which is preliminary data.</text>
</comment>
<dbReference type="PROSITE" id="PS51903">
    <property type="entry name" value="CLP_R"/>
    <property type="match status" value="1"/>
</dbReference>
<evidence type="ECO:0000256" key="6">
    <source>
        <dbReference type="RuleBase" id="RU004432"/>
    </source>
</evidence>
<dbReference type="InterPro" id="IPR004176">
    <property type="entry name" value="Clp_R_N"/>
</dbReference>
<keyword evidence="8" id="KW-0378">Hydrolase</keyword>
<keyword evidence="8" id="KW-0645">Protease</keyword>
<keyword evidence="1 5" id="KW-0677">Repeat</keyword>
<dbReference type="PANTHER" id="PTHR11638:SF18">
    <property type="entry name" value="HEAT SHOCK PROTEIN 104"/>
    <property type="match status" value="1"/>
</dbReference>
<dbReference type="InterPro" id="IPR050130">
    <property type="entry name" value="ClpA_ClpB"/>
</dbReference>
<dbReference type="GO" id="GO:0008233">
    <property type="term" value="F:peptidase activity"/>
    <property type="evidence" value="ECO:0007669"/>
    <property type="project" value="UniProtKB-KW"/>
</dbReference>
<evidence type="ECO:0000313" key="8">
    <source>
        <dbReference type="EMBL" id="HIU13181.1"/>
    </source>
</evidence>
<dbReference type="PROSITE" id="PS00871">
    <property type="entry name" value="CLPAB_2"/>
    <property type="match status" value="1"/>
</dbReference>
<protein>
    <submittedName>
        <fullName evidence="8">ATP-dependent Clp protease ATP-binding subunit</fullName>
    </submittedName>
</protein>
<dbReference type="GO" id="GO:0005524">
    <property type="term" value="F:ATP binding"/>
    <property type="evidence" value="ECO:0007669"/>
    <property type="project" value="UniProtKB-KW"/>
</dbReference>
<dbReference type="InterPro" id="IPR018368">
    <property type="entry name" value="ClpA/B_CS1"/>
</dbReference>
<dbReference type="SUPFAM" id="SSF81923">
    <property type="entry name" value="Double Clp-N motif"/>
    <property type="match status" value="1"/>
</dbReference>
<dbReference type="GO" id="GO:0006508">
    <property type="term" value="P:proteolysis"/>
    <property type="evidence" value="ECO:0007669"/>
    <property type="project" value="UniProtKB-KW"/>
</dbReference>
<name>A0A9D1L0L6_9FIRM</name>
<dbReference type="PROSITE" id="PS00870">
    <property type="entry name" value="CLPAB_1"/>
    <property type="match status" value="1"/>
</dbReference>
<evidence type="ECO:0000256" key="2">
    <source>
        <dbReference type="ARBA" id="ARBA00022741"/>
    </source>
</evidence>
<dbReference type="Gene3D" id="1.10.8.60">
    <property type="match status" value="1"/>
</dbReference>
<dbReference type="PRINTS" id="PR00300">
    <property type="entry name" value="CLPPROTEASEA"/>
</dbReference>
<feature type="domain" description="Clp R" evidence="7">
    <location>
        <begin position="2"/>
        <end position="145"/>
    </location>
</feature>
<dbReference type="InterPro" id="IPR003959">
    <property type="entry name" value="ATPase_AAA_core"/>
</dbReference>
<evidence type="ECO:0000256" key="5">
    <source>
        <dbReference type="PROSITE-ProRule" id="PRU01251"/>
    </source>
</evidence>
<gene>
    <name evidence="8" type="ORF">IAD15_03840</name>
</gene>
<evidence type="ECO:0000256" key="1">
    <source>
        <dbReference type="ARBA" id="ARBA00022737"/>
    </source>
</evidence>
<dbReference type="InterPro" id="IPR041546">
    <property type="entry name" value="ClpA/ClpB_AAA_lid"/>
</dbReference>
<dbReference type="PANTHER" id="PTHR11638">
    <property type="entry name" value="ATP-DEPENDENT CLP PROTEASE"/>
    <property type="match status" value="1"/>
</dbReference>
<organism evidence="8 9">
    <name type="scientific">Candidatus Fimiplasma intestinipullorum</name>
    <dbReference type="NCBI Taxonomy" id="2840825"/>
    <lineage>
        <taxon>Bacteria</taxon>
        <taxon>Bacillati</taxon>
        <taxon>Bacillota</taxon>
        <taxon>Clostridia</taxon>
        <taxon>Eubacteriales</taxon>
        <taxon>Candidatus Fimiplasma</taxon>
    </lineage>
</organism>
<dbReference type="Pfam" id="PF07724">
    <property type="entry name" value="AAA_2"/>
    <property type="match status" value="1"/>
</dbReference>
<dbReference type="InterPro" id="IPR028299">
    <property type="entry name" value="ClpA/B_CS2"/>
</dbReference>
<dbReference type="InterPro" id="IPR001270">
    <property type="entry name" value="ClpA/B"/>
</dbReference>
<dbReference type="GO" id="GO:0016887">
    <property type="term" value="F:ATP hydrolysis activity"/>
    <property type="evidence" value="ECO:0007669"/>
    <property type="project" value="InterPro"/>
</dbReference>
<dbReference type="GO" id="GO:0034605">
    <property type="term" value="P:cellular response to heat"/>
    <property type="evidence" value="ECO:0007669"/>
    <property type="project" value="TreeGrafter"/>
</dbReference>
<dbReference type="Pfam" id="PF00004">
    <property type="entry name" value="AAA"/>
    <property type="match status" value="1"/>
</dbReference>
<keyword evidence="2 6" id="KW-0547">Nucleotide-binding</keyword>
<sequence>MLMKFSEKAQKAIVVAESIAFDLGHQNVGSEHLLLSLLRMKEAKLASLLASQGVSEEAVEADLVRLFGRVETRPYYMEYTQVFKQILENAVLEAGEHHEKKVSLQTLSYALLIQKESVAHEILAAYDLDFDWLEDELKSQGISHEQLDAIDDLINLNRKLAKKPVHVIGREQEVGMLIEILCRKEKNNALIVGDAGVGKTALVEKLTQMMNHQEVPPQLDDKVLYELDLASVVAGTKYRGEFEDKLKKIIRKVKEDGQVILFIDEIHNLVGAGGAEGAIDASNILKPYLARGEITCIGATTYEEYVRLFEKDRALNRRFQKIDLKEEGRENVCRILSGLKSQYESYHEITIPDELLPEIVDDSNRYLNERHQPDKALDVLDLACVHARMAHLSQLSKQDVLEVVEKLSGVNLHQDQPLSRLANKLHAVLLGQDAVIDGVIEHLTMMEAGLNVASQPRAVFLFVGPTGVGKTEMAKWIARTYYGSAQYLVRLDMSEYREASAVAKILGAPPGYVGYEDPSPLLSTIRRQPHSVVLLDEIEKAHRDVLHLFLQVFDEGELTDSRKQPVSFRDCIIIMTSNIGHHLQAPKRLGFQQATHPTQQILENYFSYEFMNRIDQIFYFQPLSREVCCQIIENNLKAYNEKLHREIQLSTSEMEEIIAASQVERYGARALQRSLKHYLFAHYLEKV</sequence>
<dbReference type="Pfam" id="PF02861">
    <property type="entry name" value="Clp_N"/>
    <property type="match status" value="1"/>
</dbReference>
<dbReference type="GO" id="GO:0005737">
    <property type="term" value="C:cytoplasm"/>
    <property type="evidence" value="ECO:0007669"/>
    <property type="project" value="TreeGrafter"/>
</dbReference>
<proteinExistence type="inferred from homology"/>
<dbReference type="InterPro" id="IPR036628">
    <property type="entry name" value="Clp_N_dom_sf"/>
</dbReference>
<comment type="similarity">
    <text evidence="6">Belongs to the ClpA/ClpB family.</text>
</comment>
<dbReference type="Gene3D" id="1.10.1780.10">
    <property type="entry name" value="Clp, N-terminal domain"/>
    <property type="match status" value="1"/>
</dbReference>
<evidence type="ECO:0000256" key="4">
    <source>
        <dbReference type="ARBA" id="ARBA00023186"/>
    </source>
</evidence>
<reference evidence="8" key="1">
    <citation type="submission" date="2020-10" db="EMBL/GenBank/DDBJ databases">
        <authorList>
            <person name="Gilroy R."/>
        </authorList>
    </citation>
    <scope>NUCLEOTIDE SEQUENCE</scope>
    <source>
        <strain evidence="8">CHK195-11698</strain>
    </source>
</reference>
<keyword evidence="3 6" id="KW-0067">ATP-binding</keyword>
<evidence type="ECO:0000259" key="7">
    <source>
        <dbReference type="PROSITE" id="PS51903"/>
    </source>
</evidence>
<reference evidence="8" key="2">
    <citation type="journal article" date="2021" name="PeerJ">
        <title>Extensive microbial diversity within the chicken gut microbiome revealed by metagenomics and culture.</title>
        <authorList>
            <person name="Gilroy R."/>
            <person name="Ravi A."/>
            <person name="Getino M."/>
            <person name="Pursley I."/>
            <person name="Horton D.L."/>
            <person name="Alikhan N.F."/>
            <person name="Baker D."/>
            <person name="Gharbi K."/>
            <person name="Hall N."/>
            <person name="Watson M."/>
            <person name="Adriaenssens E.M."/>
            <person name="Foster-Nyarko E."/>
            <person name="Jarju S."/>
            <person name="Secka A."/>
            <person name="Antonio M."/>
            <person name="Oren A."/>
            <person name="Chaudhuri R.R."/>
            <person name="La Ragione R."/>
            <person name="Hildebrand F."/>
            <person name="Pallen M.J."/>
        </authorList>
    </citation>
    <scope>NUCLEOTIDE SEQUENCE</scope>
    <source>
        <strain evidence="8">CHK195-11698</strain>
    </source>
</reference>
<dbReference type="SMART" id="SM00382">
    <property type="entry name" value="AAA"/>
    <property type="match status" value="2"/>
</dbReference>
<dbReference type="CDD" id="cd00009">
    <property type="entry name" value="AAA"/>
    <property type="match status" value="1"/>
</dbReference>